<sequence>MSKKVLFNWSSGKDSSLSLYKLLQNQDYQIDYLFTSVSEKYNRISMHGVRKELLLHQAESIGIPLKILSLPEMPSMESYNQAMKNALIPIVQEGITHSAFGDIFLEDLKQYREEKLKEVGLQGLFPLWKVNTKELITEFLDLGFKTIVTCVNSEYLDESFVGRIIDEQFIADLPENVDVCGENGEFHTFTFDGPIFKNPVEFIVGEKVYREYERPKSVSNDVCSVTEDQPNYGFWYIDLLPK</sequence>
<dbReference type="STRING" id="683124.SAMN05444337_1693"/>
<name>A0A1M6HY47_9FLAO</name>
<dbReference type="PIRSF" id="PIRSF039123">
    <property type="entry name" value="Diphthamide_synthase"/>
    <property type="match status" value="1"/>
</dbReference>
<dbReference type="OrthoDB" id="3572539at2"/>
<dbReference type="Pfam" id="PF01902">
    <property type="entry name" value="Diphthami_syn_2"/>
    <property type="match status" value="1"/>
</dbReference>
<organism evidence="2 3">
    <name type="scientific">Flavobacterium haoranii</name>
    <dbReference type="NCBI Taxonomy" id="683124"/>
    <lineage>
        <taxon>Bacteria</taxon>
        <taxon>Pseudomonadati</taxon>
        <taxon>Bacteroidota</taxon>
        <taxon>Flavobacteriia</taxon>
        <taxon>Flavobacteriales</taxon>
        <taxon>Flavobacteriaceae</taxon>
        <taxon>Flavobacterium</taxon>
    </lineage>
</organism>
<dbReference type="SUPFAM" id="SSF52402">
    <property type="entry name" value="Adenine nucleotide alpha hydrolases-like"/>
    <property type="match status" value="1"/>
</dbReference>
<evidence type="ECO:0000259" key="1">
    <source>
        <dbReference type="Pfam" id="PF01902"/>
    </source>
</evidence>
<dbReference type="Proteomes" id="UP000184232">
    <property type="component" value="Unassembled WGS sequence"/>
</dbReference>
<keyword evidence="3" id="KW-1185">Reference proteome</keyword>
<dbReference type="AlphaFoldDB" id="A0A1M6HY47"/>
<dbReference type="EMBL" id="FQZH01000002">
    <property type="protein sequence ID" value="SHJ27150.1"/>
    <property type="molecule type" value="Genomic_DNA"/>
</dbReference>
<evidence type="ECO:0000313" key="3">
    <source>
        <dbReference type="Proteomes" id="UP000184232"/>
    </source>
</evidence>
<dbReference type="NCBIfam" id="TIGR00290">
    <property type="entry name" value="MJ0570_dom"/>
    <property type="match status" value="1"/>
</dbReference>
<dbReference type="InterPro" id="IPR002761">
    <property type="entry name" value="Diphthami_syn_dom"/>
</dbReference>
<dbReference type="CDD" id="cd01994">
    <property type="entry name" value="AANH_PF0828-like"/>
    <property type="match status" value="1"/>
</dbReference>
<proteinExistence type="predicted"/>
<protein>
    <submittedName>
        <fullName evidence="2">MJ0570-related uncharacterized domain-containing protein</fullName>
    </submittedName>
</protein>
<accession>A0A1M6HY47</accession>
<reference evidence="2 3" key="1">
    <citation type="submission" date="2016-11" db="EMBL/GenBank/DDBJ databases">
        <authorList>
            <person name="Jaros S."/>
            <person name="Januszkiewicz K."/>
            <person name="Wedrychowicz H."/>
        </authorList>
    </citation>
    <scope>NUCLEOTIDE SEQUENCE [LARGE SCALE GENOMIC DNA]</scope>
    <source>
        <strain evidence="2 3">DSM 22807</strain>
    </source>
</reference>
<evidence type="ECO:0000313" key="2">
    <source>
        <dbReference type="EMBL" id="SHJ27150.1"/>
    </source>
</evidence>
<dbReference type="RefSeq" id="WP_072783938.1">
    <property type="nucleotide sequence ID" value="NZ_CP045292.1"/>
</dbReference>
<dbReference type="Gene3D" id="3.90.1490.10">
    <property type="entry name" value="putative n-type atp pyrophosphatase, domain 2"/>
    <property type="match status" value="1"/>
</dbReference>
<feature type="domain" description="Diphthamide synthase" evidence="1">
    <location>
        <begin position="4"/>
        <end position="208"/>
    </location>
</feature>
<gene>
    <name evidence="2" type="ORF">SAMN05444337_1693</name>
</gene>
<dbReference type="InterPro" id="IPR030662">
    <property type="entry name" value="DPH6/MJ0570"/>
</dbReference>
<dbReference type="Gene3D" id="3.40.50.620">
    <property type="entry name" value="HUPs"/>
    <property type="match status" value="1"/>
</dbReference>
<dbReference type="InterPro" id="IPR014729">
    <property type="entry name" value="Rossmann-like_a/b/a_fold"/>
</dbReference>